<feature type="region of interest" description="Disordered" evidence="1">
    <location>
        <begin position="112"/>
        <end position="133"/>
    </location>
</feature>
<gene>
    <name evidence="2" type="ORF">GWO12_00635</name>
</gene>
<dbReference type="EMBL" id="JAACAK010000002">
    <property type="protein sequence ID" value="NIR73613.1"/>
    <property type="molecule type" value="Genomic_DNA"/>
</dbReference>
<comment type="caution">
    <text evidence="2">The sequence shown here is derived from an EMBL/GenBank/DDBJ whole genome shotgun (WGS) entry which is preliminary data.</text>
</comment>
<organism evidence="2 3">
    <name type="scientific">Candidatus Kutchimonas denitrificans</name>
    <dbReference type="NCBI Taxonomy" id="3056748"/>
    <lineage>
        <taxon>Bacteria</taxon>
        <taxon>Pseudomonadati</taxon>
        <taxon>Gemmatimonadota</taxon>
        <taxon>Gemmatimonadia</taxon>
        <taxon>Candidatus Palauibacterales</taxon>
        <taxon>Candidatus Palauibacteraceae</taxon>
        <taxon>Candidatus Kutchimonas</taxon>
    </lineage>
</organism>
<accession>A0AAE4Z4Y7</accession>
<evidence type="ECO:0000313" key="3">
    <source>
        <dbReference type="Proteomes" id="UP000702544"/>
    </source>
</evidence>
<evidence type="ECO:0000313" key="2">
    <source>
        <dbReference type="EMBL" id="NIR73613.1"/>
    </source>
</evidence>
<proteinExistence type="predicted"/>
<dbReference type="AlphaFoldDB" id="A0AAE4Z4Y7"/>
<evidence type="ECO:0000256" key="1">
    <source>
        <dbReference type="SAM" id="MobiDB-lite"/>
    </source>
</evidence>
<dbReference type="Proteomes" id="UP000702544">
    <property type="component" value="Unassembled WGS sequence"/>
</dbReference>
<sequence length="133" mass="14377">MSGSEPRPAEICRQLIAALAGSEGRRRRRKRDTRPDAVGITVKRRIMEAAVRADPGPDEFEAWLLARTSETAWLGELDAQLSSGAVRAMALDVLAEWRYALATPSFREWLREGAPSADAETSGGAADRAPGTA</sequence>
<reference evidence="2 3" key="1">
    <citation type="submission" date="2020-01" db="EMBL/GenBank/DDBJ databases">
        <title>Genomes assembled from Gulf of Kutch pelagic sediment metagenomes.</title>
        <authorList>
            <person name="Chandrashekar M."/>
            <person name="Mahajan M.S."/>
            <person name="Dave K.J."/>
            <person name="Vatsa P."/>
            <person name="Nathani N.M."/>
        </authorList>
    </citation>
    <scope>NUCLEOTIDE SEQUENCE [LARGE SCALE GENOMIC DNA]</scope>
    <source>
        <strain evidence="2">KS3-K002</strain>
    </source>
</reference>
<name>A0AAE4Z4Y7_9BACT</name>
<protein>
    <submittedName>
        <fullName evidence="2">Uncharacterized protein</fullName>
    </submittedName>
</protein>